<comment type="similarity">
    <text evidence="1">Belongs to the AB hydrolase superfamily.</text>
</comment>
<dbReference type="InterPro" id="IPR000073">
    <property type="entry name" value="AB_hydrolase_1"/>
</dbReference>
<evidence type="ECO:0000256" key="1">
    <source>
        <dbReference type="ARBA" id="ARBA00008645"/>
    </source>
</evidence>
<accession>A0A7S3L5U5</accession>
<dbReference type="EMBL" id="HBIM01009672">
    <property type="protein sequence ID" value="CAE0410703.1"/>
    <property type="molecule type" value="Transcribed_RNA"/>
</dbReference>
<dbReference type="AlphaFoldDB" id="A0A7S3L5U5"/>
<evidence type="ECO:0000256" key="2">
    <source>
        <dbReference type="ARBA" id="ARBA00022801"/>
    </source>
</evidence>
<protein>
    <recommendedName>
        <fullName evidence="3">AB hydrolase-1 domain-containing protein</fullName>
    </recommendedName>
</protein>
<evidence type="ECO:0000313" key="4">
    <source>
        <dbReference type="EMBL" id="CAE0410703.1"/>
    </source>
</evidence>
<dbReference type="PANTHER" id="PTHR43798">
    <property type="entry name" value="MONOACYLGLYCEROL LIPASE"/>
    <property type="match status" value="1"/>
</dbReference>
<sequence>MARAASAPIVTELLLKCSDGVTIAAQSWKSPGKPVDKKANTTTTERILCLHGWMDNCRSFHYLAPSIVQALPHVELVALDFPGHGMSGHKSVDGPSLLLSELVYYVAEAAEQLNWISSDAKGDREGSSSQQQQFTIVGHSMGAAVGCVYSAAFPEHVDRLVLVEGGGPLARKGHDIAKHVRQHVKKRMVGNAHPKEPRVYPSLEKAVQTRCFTAKNFPGNQWLSTEASTELVLRGSVPVEGSDSGALKFRHDPRLLWPSLQYFTPEQVDAVFDDVQCPTALILAEDGWPFDEDRAKATVERLKPVVYTTLPGSHHFHADPETADRVAEEVISFLSLLSE</sequence>
<proteinExistence type="inferred from homology"/>
<dbReference type="InterPro" id="IPR050266">
    <property type="entry name" value="AB_hydrolase_sf"/>
</dbReference>
<dbReference type="Pfam" id="PF00561">
    <property type="entry name" value="Abhydrolase_1"/>
    <property type="match status" value="1"/>
</dbReference>
<name>A0A7S3L5U5_9STRA</name>
<dbReference type="InterPro" id="IPR029058">
    <property type="entry name" value="AB_hydrolase_fold"/>
</dbReference>
<dbReference type="PANTHER" id="PTHR43798:SF14">
    <property type="entry name" value="SERINE HYDROLASE-LIKE PROTEIN DDB_G0286239"/>
    <property type="match status" value="1"/>
</dbReference>
<keyword evidence="2" id="KW-0378">Hydrolase</keyword>
<dbReference type="GO" id="GO:0016787">
    <property type="term" value="F:hydrolase activity"/>
    <property type="evidence" value="ECO:0007669"/>
    <property type="project" value="UniProtKB-KW"/>
</dbReference>
<dbReference type="SUPFAM" id="SSF53474">
    <property type="entry name" value="alpha/beta-Hydrolases"/>
    <property type="match status" value="1"/>
</dbReference>
<evidence type="ECO:0000259" key="3">
    <source>
        <dbReference type="Pfam" id="PF00561"/>
    </source>
</evidence>
<feature type="domain" description="AB hydrolase-1" evidence="3">
    <location>
        <begin position="47"/>
        <end position="302"/>
    </location>
</feature>
<dbReference type="GO" id="GO:0016020">
    <property type="term" value="C:membrane"/>
    <property type="evidence" value="ECO:0007669"/>
    <property type="project" value="TreeGrafter"/>
</dbReference>
<dbReference type="Gene3D" id="3.40.50.1820">
    <property type="entry name" value="alpha/beta hydrolase"/>
    <property type="match status" value="1"/>
</dbReference>
<gene>
    <name evidence="4" type="ORF">ACOF00016_LOCUS8154</name>
</gene>
<reference evidence="4" key="1">
    <citation type="submission" date="2021-01" db="EMBL/GenBank/DDBJ databases">
        <authorList>
            <person name="Corre E."/>
            <person name="Pelletier E."/>
            <person name="Niang G."/>
            <person name="Scheremetjew M."/>
            <person name="Finn R."/>
            <person name="Kale V."/>
            <person name="Holt S."/>
            <person name="Cochrane G."/>
            <person name="Meng A."/>
            <person name="Brown T."/>
            <person name="Cohen L."/>
        </authorList>
    </citation>
    <scope>NUCLEOTIDE SEQUENCE</scope>
    <source>
        <strain evidence="4">CCMP127</strain>
    </source>
</reference>
<organism evidence="4">
    <name type="scientific">Amphora coffeiformis</name>
    <dbReference type="NCBI Taxonomy" id="265554"/>
    <lineage>
        <taxon>Eukaryota</taxon>
        <taxon>Sar</taxon>
        <taxon>Stramenopiles</taxon>
        <taxon>Ochrophyta</taxon>
        <taxon>Bacillariophyta</taxon>
        <taxon>Bacillariophyceae</taxon>
        <taxon>Bacillariophycidae</taxon>
        <taxon>Thalassiophysales</taxon>
        <taxon>Catenulaceae</taxon>
        <taxon>Amphora</taxon>
    </lineage>
</organism>